<dbReference type="PANTHER" id="PTHR23502">
    <property type="entry name" value="MAJOR FACILITATOR SUPERFAMILY"/>
    <property type="match status" value="1"/>
</dbReference>
<feature type="transmembrane region" description="Helical" evidence="6">
    <location>
        <begin position="501"/>
        <end position="520"/>
    </location>
</feature>
<evidence type="ECO:0000256" key="2">
    <source>
        <dbReference type="ARBA" id="ARBA00022692"/>
    </source>
</evidence>
<evidence type="ECO:0000313" key="8">
    <source>
        <dbReference type="EMBL" id="RSH77126.1"/>
    </source>
</evidence>
<gene>
    <name evidence="8" type="ORF">EHS24_003756</name>
</gene>
<proteinExistence type="predicted"/>
<feature type="transmembrane region" description="Helical" evidence="6">
    <location>
        <begin position="165"/>
        <end position="182"/>
    </location>
</feature>
<keyword evidence="9" id="KW-1185">Reference proteome</keyword>
<feature type="transmembrane region" description="Helical" evidence="6">
    <location>
        <begin position="367"/>
        <end position="385"/>
    </location>
</feature>
<feature type="transmembrane region" description="Helical" evidence="6">
    <location>
        <begin position="98"/>
        <end position="121"/>
    </location>
</feature>
<feature type="region of interest" description="Disordered" evidence="5">
    <location>
        <begin position="1"/>
        <end position="21"/>
    </location>
</feature>
<dbReference type="PANTHER" id="PTHR23502:SF134">
    <property type="entry name" value="MAJOR FACILITATOR SUPERFAMILY (MFS) PROFILE DOMAIN-CONTAINING PROTEIN-RELATED"/>
    <property type="match status" value="1"/>
</dbReference>
<reference evidence="8 9" key="1">
    <citation type="submission" date="2018-11" db="EMBL/GenBank/DDBJ databases">
        <title>Genome sequence of Apiotrichum porosum DSM 27194.</title>
        <authorList>
            <person name="Aliyu H."/>
            <person name="Gorte O."/>
            <person name="Ochsenreither K."/>
        </authorList>
    </citation>
    <scope>NUCLEOTIDE SEQUENCE [LARGE SCALE GENOMIC DNA]</scope>
    <source>
        <strain evidence="8 9">DSM 27194</strain>
    </source>
</reference>
<dbReference type="GeneID" id="39588299"/>
<organism evidence="8 9">
    <name type="scientific">Apiotrichum porosum</name>
    <dbReference type="NCBI Taxonomy" id="105984"/>
    <lineage>
        <taxon>Eukaryota</taxon>
        <taxon>Fungi</taxon>
        <taxon>Dikarya</taxon>
        <taxon>Basidiomycota</taxon>
        <taxon>Agaricomycotina</taxon>
        <taxon>Tremellomycetes</taxon>
        <taxon>Trichosporonales</taxon>
        <taxon>Trichosporonaceae</taxon>
        <taxon>Apiotrichum</taxon>
    </lineage>
</organism>
<comment type="caution">
    <text evidence="8">The sequence shown here is derived from an EMBL/GenBank/DDBJ whole genome shotgun (WGS) entry which is preliminary data.</text>
</comment>
<feature type="domain" description="Major facilitator superfamily (MFS) profile" evidence="7">
    <location>
        <begin position="99"/>
        <end position="527"/>
    </location>
</feature>
<dbReference type="InterPro" id="IPR036259">
    <property type="entry name" value="MFS_trans_sf"/>
</dbReference>
<protein>
    <recommendedName>
        <fullName evidence="7">Major facilitator superfamily (MFS) profile domain-containing protein</fullName>
    </recommendedName>
</protein>
<dbReference type="InterPro" id="IPR020846">
    <property type="entry name" value="MFS_dom"/>
</dbReference>
<feature type="transmembrane region" description="Helical" evidence="6">
    <location>
        <begin position="253"/>
        <end position="273"/>
    </location>
</feature>
<dbReference type="GO" id="GO:0005886">
    <property type="term" value="C:plasma membrane"/>
    <property type="evidence" value="ECO:0007669"/>
    <property type="project" value="TreeGrafter"/>
</dbReference>
<dbReference type="PROSITE" id="PS50850">
    <property type="entry name" value="MFS"/>
    <property type="match status" value="1"/>
</dbReference>
<feature type="transmembrane region" description="Helical" evidence="6">
    <location>
        <begin position="227"/>
        <end position="247"/>
    </location>
</feature>
<dbReference type="OrthoDB" id="5376138at2759"/>
<feature type="transmembrane region" description="Helical" evidence="6">
    <location>
        <begin position="432"/>
        <end position="459"/>
    </location>
</feature>
<feature type="transmembrane region" description="Helical" evidence="6">
    <location>
        <begin position="328"/>
        <end position="355"/>
    </location>
</feature>
<dbReference type="SUPFAM" id="SSF103473">
    <property type="entry name" value="MFS general substrate transporter"/>
    <property type="match status" value="1"/>
</dbReference>
<feature type="transmembrane region" description="Helical" evidence="6">
    <location>
        <begin position="406"/>
        <end position="426"/>
    </location>
</feature>
<dbReference type="GO" id="GO:0022857">
    <property type="term" value="F:transmembrane transporter activity"/>
    <property type="evidence" value="ECO:0007669"/>
    <property type="project" value="InterPro"/>
</dbReference>
<dbReference type="InterPro" id="IPR011701">
    <property type="entry name" value="MFS"/>
</dbReference>
<evidence type="ECO:0000256" key="3">
    <source>
        <dbReference type="ARBA" id="ARBA00022989"/>
    </source>
</evidence>
<evidence type="ECO:0000256" key="1">
    <source>
        <dbReference type="ARBA" id="ARBA00004141"/>
    </source>
</evidence>
<dbReference type="EMBL" id="RSCE01000018">
    <property type="protein sequence ID" value="RSH77126.1"/>
    <property type="molecule type" value="Genomic_DNA"/>
</dbReference>
<feature type="transmembrane region" description="Helical" evidence="6">
    <location>
        <begin position="133"/>
        <end position="153"/>
    </location>
</feature>
<keyword evidence="2 6" id="KW-0812">Transmembrane</keyword>
<evidence type="ECO:0000256" key="4">
    <source>
        <dbReference type="ARBA" id="ARBA00023136"/>
    </source>
</evidence>
<dbReference type="RefSeq" id="XP_028472273.1">
    <property type="nucleotide sequence ID" value="XM_028619404.1"/>
</dbReference>
<evidence type="ECO:0000256" key="5">
    <source>
        <dbReference type="SAM" id="MobiDB-lite"/>
    </source>
</evidence>
<feature type="transmembrane region" description="Helical" evidence="6">
    <location>
        <begin position="194"/>
        <end position="215"/>
    </location>
</feature>
<comment type="subcellular location">
    <subcellularLocation>
        <location evidence="1">Membrane</location>
        <topology evidence="1">Multi-pass membrane protein</topology>
    </subcellularLocation>
</comment>
<evidence type="ECO:0000259" key="7">
    <source>
        <dbReference type="PROSITE" id="PS50850"/>
    </source>
</evidence>
<dbReference type="STRING" id="105984.A0A427XE41"/>
<evidence type="ECO:0000256" key="6">
    <source>
        <dbReference type="SAM" id="Phobius"/>
    </source>
</evidence>
<name>A0A427XE41_9TREE</name>
<evidence type="ECO:0000313" key="9">
    <source>
        <dbReference type="Proteomes" id="UP000279236"/>
    </source>
</evidence>
<sequence length="542" mass="59084">MADRIASQPGPSTPPSTVDARTIVNESEGDRTRDVLALERSVMAGGSPYHIGTDGEAGTLEKRMTVDFGDGPEEVIMVEWLPDDPECPFNWSRSRKVVTVFCTCFFAAITCFNATSVGVIATWAIPWFHTDQVGFMLSLLVYLMAVAWTPLILAPLSELFGRNQIYIYVGGLFAILFIPQALTRNYSAILATRWFQGMAASVANSMVGGTIADIYRAESRGVGMSVFSLAIFAGQSLGSVIFAWVGQILGMKWVYGMQAIFSGLSLALNLALLKETRGSVLLQRRAKRLTKKTGVKHLCASQLEKKTLLEMVKGSAIRPLQYLFTEPIVSAISLWIGFAWGAIFLGTSSTLLVFAQYTDNVGLQGTAEITMLVGALLGFLSNFHMESIYRRAGAKSPTGRAAPEVRLYWAASGGLLFPLSLFVYGWTGRPEIHWIVPAIFLSLSNWGIFVMYSGVFNYLADAYEMYSSSAQASQSFTRNIFSSTLPLCAHKMYTSMGYAKASTMVGAIGLVLAITPFAIIKYGPKLRARSKVARAIASGKIQ</sequence>
<accession>A0A427XE41</accession>
<dbReference type="Gene3D" id="1.20.1250.20">
    <property type="entry name" value="MFS general substrate transporter like domains"/>
    <property type="match status" value="1"/>
</dbReference>
<dbReference type="Pfam" id="PF07690">
    <property type="entry name" value="MFS_1"/>
    <property type="match status" value="1"/>
</dbReference>
<dbReference type="Proteomes" id="UP000279236">
    <property type="component" value="Unassembled WGS sequence"/>
</dbReference>
<keyword evidence="4 6" id="KW-0472">Membrane</keyword>
<keyword evidence="3 6" id="KW-1133">Transmembrane helix</keyword>
<dbReference type="AlphaFoldDB" id="A0A427XE41"/>